<organism evidence="10 11">
    <name type="scientific">Mycena pura</name>
    <dbReference type="NCBI Taxonomy" id="153505"/>
    <lineage>
        <taxon>Eukaryota</taxon>
        <taxon>Fungi</taxon>
        <taxon>Dikarya</taxon>
        <taxon>Basidiomycota</taxon>
        <taxon>Agaricomycotina</taxon>
        <taxon>Agaricomycetes</taxon>
        <taxon>Agaricomycetidae</taxon>
        <taxon>Agaricales</taxon>
        <taxon>Marasmiineae</taxon>
        <taxon>Mycenaceae</taxon>
        <taxon>Mycena</taxon>
    </lineage>
</organism>
<feature type="repeat" description="WD" evidence="7">
    <location>
        <begin position="433"/>
        <end position="471"/>
    </location>
</feature>
<keyword evidence="6 8" id="KW-0238">DNA-binding</keyword>
<dbReference type="Gene3D" id="2.130.10.10">
    <property type="entry name" value="YVTN repeat-like/Quinoprotein amine dehydrogenase"/>
    <property type="match status" value="2"/>
</dbReference>
<feature type="compositionally biased region" description="Basic and acidic residues" evidence="9">
    <location>
        <begin position="86"/>
        <end position="98"/>
    </location>
</feature>
<dbReference type="Pfam" id="PF00400">
    <property type="entry name" value="WD40"/>
    <property type="match status" value="2"/>
</dbReference>
<dbReference type="InterPro" id="IPR050853">
    <property type="entry name" value="WD_repeat_DNA-damage-binding"/>
</dbReference>
<dbReference type="InterPro" id="IPR015943">
    <property type="entry name" value="WD40/YVTN_repeat-like_dom_sf"/>
</dbReference>
<dbReference type="PROSITE" id="PS50294">
    <property type="entry name" value="WD_REPEATS_REGION"/>
    <property type="match status" value="1"/>
</dbReference>
<dbReference type="InterPro" id="IPR036322">
    <property type="entry name" value="WD40_repeat_dom_sf"/>
</dbReference>
<gene>
    <name evidence="10" type="ORF">GGX14DRAFT_435698</name>
</gene>
<accession>A0AAD6YGT4</accession>
<evidence type="ECO:0000256" key="8">
    <source>
        <dbReference type="RuleBase" id="RU365004"/>
    </source>
</evidence>
<dbReference type="GO" id="GO:0006974">
    <property type="term" value="P:DNA damage response"/>
    <property type="evidence" value="ECO:0007669"/>
    <property type="project" value="UniProtKB-KW"/>
</dbReference>
<evidence type="ECO:0000256" key="9">
    <source>
        <dbReference type="SAM" id="MobiDB-lite"/>
    </source>
</evidence>
<evidence type="ECO:0000256" key="4">
    <source>
        <dbReference type="ARBA" id="ARBA00022737"/>
    </source>
</evidence>
<evidence type="ECO:0000256" key="6">
    <source>
        <dbReference type="ARBA" id="ARBA00023125"/>
    </source>
</evidence>
<feature type="compositionally biased region" description="Low complexity" evidence="9">
    <location>
        <begin position="34"/>
        <end position="48"/>
    </location>
</feature>
<feature type="region of interest" description="Disordered" evidence="9">
    <location>
        <begin position="144"/>
        <end position="164"/>
    </location>
</feature>
<keyword evidence="11" id="KW-1185">Reference proteome</keyword>
<reference evidence="10" key="1">
    <citation type="submission" date="2023-03" db="EMBL/GenBank/DDBJ databases">
        <title>Massive genome expansion in bonnet fungi (Mycena s.s.) driven by repeated elements and novel gene families across ecological guilds.</title>
        <authorList>
            <consortium name="Lawrence Berkeley National Laboratory"/>
            <person name="Harder C.B."/>
            <person name="Miyauchi S."/>
            <person name="Viragh M."/>
            <person name="Kuo A."/>
            <person name="Thoen E."/>
            <person name="Andreopoulos B."/>
            <person name="Lu D."/>
            <person name="Skrede I."/>
            <person name="Drula E."/>
            <person name="Henrissat B."/>
            <person name="Morin E."/>
            <person name="Kohler A."/>
            <person name="Barry K."/>
            <person name="LaButti K."/>
            <person name="Morin E."/>
            <person name="Salamov A."/>
            <person name="Lipzen A."/>
            <person name="Mereny Z."/>
            <person name="Hegedus B."/>
            <person name="Baldrian P."/>
            <person name="Stursova M."/>
            <person name="Weitz H."/>
            <person name="Taylor A."/>
            <person name="Grigoriev I.V."/>
            <person name="Nagy L.G."/>
            <person name="Martin F."/>
            <person name="Kauserud H."/>
        </authorList>
    </citation>
    <scope>NUCLEOTIDE SEQUENCE</scope>
    <source>
        <strain evidence="10">9144</strain>
    </source>
</reference>
<dbReference type="InterPro" id="IPR001680">
    <property type="entry name" value="WD40_rpt"/>
</dbReference>
<dbReference type="InterPro" id="IPR019775">
    <property type="entry name" value="WD40_repeat_CS"/>
</dbReference>
<dbReference type="AlphaFoldDB" id="A0AAD6YGT4"/>
<evidence type="ECO:0000256" key="1">
    <source>
        <dbReference type="ARBA" id="ARBA00005434"/>
    </source>
</evidence>
<comment type="caution">
    <text evidence="10">The sequence shown here is derived from an EMBL/GenBank/DDBJ whole genome shotgun (WGS) entry which is preliminary data.</text>
</comment>
<evidence type="ECO:0000313" key="10">
    <source>
        <dbReference type="EMBL" id="KAJ7219325.1"/>
    </source>
</evidence>
<comment type="similarity">
    <text evidence="1 8">Belongs to the WD repeat DDB2/WDR76 family.</text>
</comment>
<protein>
    <recommendedName>
        <fullName evidence="2 8">DNA damage-binding protein CMR1</fullName>
    </recommendedName>
</protein>
<dbReference type="PANTHER" id="PTHR14773">
    <property type="entry name" value="WD REPEAT-CONTAINING PROTEIN 76"/>
    <property type="match status" value="1"/>
</dbReference>
<feature type="repeat" description="WD" evidence="7">
    <location>
        <begin position="338"/>
        <end position="380"/>
    </location>
</feature>
<dbReference type="EMBL" id="JARJCW010000011">
    <property type="protein sequence ID" value="KAJ7219325.1"/>
    <property type="molecule type" value="Genomic_DNA"/>
</dbReference>
<evidence type="ECO:0000256" key="5">
    <source>
        <dbReference type="ARBA" id="ARBA00022763"/>
    </source>
</evidence>
<name>A0AAD6YGT4_9AGAR</name>
<dbReference type="GO" id="GO:0005634">
    <property type="term" value="C:nucleus"/>
    <property type="evidence" value="ECO:0007669"/>
    <property type="project" value="TreeGrafter"/>
</dbReference>
<evidence type="ECO:0000256" key="7">
    <source>
        <dbReference type="PROSITE-ProRule" id="PRU00221"/>
    </source>
</evidence>
<dbReference type="Proteomes" id="UP001219525">
    <property type="component" value="Unassembled WGS sequence"/>
</dbReference>
<keyword evidence="5 8" id="KW-0227">DNA damage</keyword>
<evidence type="ECO:0000256" key="3">
    <source>
        <dbReference type="ARBA" id="ARBA00022574"/>
    </source>
</evidence>
<evidence type="ECO:0000256" key="2">
    <source>
        <dbReference type="ARBA" id="ARBA00021132"/>
    </source>
</evidence>
<dbReference type="PROSITE" id="PS50082">
    <property type="entry name" value="WD_REPEATS_2"/>
    <property type="match status" value="2"/>
</dbReference>
<dbReference type="PROSITE" id="PS00678">
    <property type="entry name" value="WD_REPEATS_1"/>
    <property type="match status" value="2"/>
</dbReference>
<keyword evidence="4" id="KW-0677">Repeat</keyword>
<dbReference type="SMART" id="SM00320">
    <property type="entry name" value="WD40"/>
    <property type="match status" value="5"/>
</dbReference>
<dbReference type="SUPFAM" id="SSF50978">
    <property type="entry name" value="WD40 repeat-like"/>
    <property type="match status" value="1"/>
</dbReference>
<dbReference type="PANTHER" id="PTHR14773:SF0">
    <property type="entry name" value="WD REPEAT-CONTAINING PROTEIN 76"/>
    <property type="match status" value="1"/>
</dbReference>
<dbReference type="GO" id="GO:2000001">
    <property type="term" value="P:regulation of DNA damage checkpoint"/>
    <property type="evidence" value="ECO:0007669"/>
    <property type="project" value="TreeGrafter"/>
</dbReference>
<sequence length="577" mass="64668">MPSAYELERERNIARNKALLEQLQLKQAVDKLIPAKAKPAKSQAKPIQPSKPKKTREAQSHAPRRQSARLRDVPDPNESPAKRKRREVEMEERRAKEEEEREEAEQMARLAKRPRHTELDLATLAEGEEAEDLASLSVAFQQVSQTSTHTRDEDAFQSDEETEEDKLVAEIREKVEDLKIVSRAKVTQDRIYSAAYHPEVTKDLIFFGDKHGSLGIWDAQAPAEEVADEDGDVAPAGDQEGGKYWRLQLHWPATSKSSISCVKIDPIDSHNIYTTSYDCSIRSLSFTSGVSREIFSTEDVLICSIDLPPSGHEMWISDAMGGVWHRDLRQDKSTAIRYGLSEQKIGCVSVNPTRPNFLLTASNNRSLKIWDVRKLQTLHDLSDQAPPTPPPSSPGGPFLAPVAAVDTEVDADTITEYVNSKRGKSCLRGEWRHDKSVSSAYWDPRGRYIVSTSYDDNLRLWDITPDKFASSAPFPSSRPFGRIRHNCQTGKWLTILRAQWSLNPDVYPHFTIGNMDHSLDIFSCKGELITRLSDSQKISAVQAVTCSHPRIVERAVSGNASGRCVLWAPSGNESESS</sequence>
<feature type="compositionally biased region" description="Acidic residues" evidence="9">
    <location>
        <begin position="155"/>
        <end position="164"/>
    </location>
</feature>
<proteinExistence type="inferred from homology"/>
<keyword evidence="3 7" id="KW-0853">WD repeat</keyword>
<comment type="function">
    <text evidence="8">DNA-binding protein that binds to both single- and double-stranded DNA. Binds preferentially to UV-damaged DNA. May be involved in DNA-metabolic processes.</text>
</comment>
<dbReference type="GO" id="GO:0003677">
    <property type="term" value="F:DNA binding"/>
    <property type="evidence" value="ECO:0007669"/>
    <property type="project" value="UniProtKB-UniRule"/>
</dbReference>
<feature type="region of interest" description="Disordered" evidence="9">
    <location>
        <begin position="34"/>
        <end position="114"/>
    </location>
</feature>
<evidence type="ECO:0000313" key="11">
    <source>
        <dbReference type="Proteomes" id="UP001219525"/>
    </source>
</evidence>